<dbReference type="SUPFAM" id="SSF51161">
    <property type="entry name" value="Trimeric LpxA-like enzymes"/>
    <property type="match status" value="1"/>
</dbReference>
<keyword evidence="1" id="KW-0012">Acyltransferase</keyword>
<evidence type="ECO:0000313" key="2">
    <source>
        <dbReference type="Proteomes" id="UP000264217"/>
    </source>
</evidence>
<comment type="caution">
    <text evidence="1">The sequence shown here is derived from an EMBL/GenBank/DDBJ whole genome shotgun (WGS) entry which is preliminary data.</text>
</comment>
<dbReference type="PANTHER" id="PTHR23416:SF78">
    <property type="entry name" value="LIPOPOLYSACCHARIDE BIOSYNTHESIS O-ACETYL TRANSFERASE WBBJ-RELATED"/>
    <property type="match status" value="1"/>
</dbReference>
<sequence length="229" mass="25090">MMSEIKSALKKNETVVKLVRLFNKLLNDRISKNISGKNNKVLFSPLSGVIKCHITINGNNNEILVEKGVTLNNLKIFIEGNNCLIHLRKNVQFKDGGTLWVEDNHGKISIGDDTVIHHAELAVTENNSKITIGSGCLFAYGIDIRCGDSHSIIDLGNKERINHAKDVVIGNKVWMAAHTTVLKGVTILDNCVVATKAIVTRSPGLSNVILGGIPAKVIKKNISWAHERM</sequence>
<reference evidence="1 2" key="1">
    <citation type="submission" date="2018-08" db="EMBL/GenBank/DDBJ databases">
        <title>Mucilaginibacter sp. MYSH2.</title>
        <authorList>
            <person name="Seo T."/>
        </authorList>
    </citation>
    <scope>NUCLEOTIDE SEQUENCE [LARGE SCALE GENOMIC DNA]</scope>
    <source>
        <strain evidence="1 2">MYSH2</strain>
    </source>
</reference>
<keyword evidence="1" id="KW-0808">Transferase</keyword>
<accession>A0A372NXL3</accession>
<evidence type="ECO:0000313" key="1">
    <source>
        <dbReference type="EMBL" id="RFZ94850.1"/>
    </source>
</evidence>
<dbReference type="RefSeq" id="WP_117390408.1">
    <property type="nucleotide sequence ID" value="NZ_QWDC01000001.1"/>
</dbReference>
<dbReference type="PANTHER" id="PTHR23416">
    <property type="entry name" value="SIALIC ACID SYNTHASE-RELATED"/>
    <property type="match status" value="1"/>
</dbReference>
<dbReference type="AlphaFoldDB" id="A0A372NXL3"/>
<dbReference type="CDD" id="cd04647">
    <property type="entry name" value="LbH_MAT_like"/>
    <property type="match status" value="1"/>
</dbReference>
<keyword evidence="2" id="KW-1185">Reference proteome</keyword>
<dbReference type="Proteomes" id="UP000264217">
    <property type="component" value="Unassembled WGS sequence"/>
</dbReference>
<protein>
    <submittedName>
        <fullName evidence="1">Acyltransferase</fullName>
    </submittedName>
</protein>
<dbReference type="InterPro" id="IPR011004">
    <property type="entry name" value="Trimer_LpxA-like_sf"/>
</dbReference>
<dbReference type="InterPro" id="IPR051159">
    <property type="entry name" value="Hexapeptide_acetyltransf"/>
</dbReference>
<organism evidence="1 2">
    <name type="scientific">Mucilaginibacter conchicola</name>
    <dbReference type="NCBI Taxonomy" id="2303333"/>
    <lineage>
        <taxon>Bacteria</taxon>
        <taxon>Pseudomonadati</taxon>
        <taxon>Bacteroidota</taxon>
        <taxon>Sphingobacteriia</taxon>
        <taxon>Sphingobacteriales</taxon>
        <taxon>Sphingobacteriaceae</taxon>
        <taxon>Mucilaginibacter</taxon>
    </lineage>
</organism>
<name>A0A372NXL3_9SPHI</name>
<dbReference type="OrthoDB" id="9812571at2"/>
<proteinExistence type="predicted"/>
<dbReference type="Gene3D" id="2.160.10.10">
    <property type="entry name" value="Hexapeptide repeat proteins"/>
    <property type="match status" value="1"/>
</dbReference>
<dbReference type="GO" id="GO:0016746">
    <property type="term" value="F:acyltransferase activity"/>
    <property type="evidence" value="ECO:0007669"/>
    <property type="project" value="UniProtKB-KW"/>
</dbReference>
<gene>
    <name evidence="1" type="ORF">D0C36_04770</name>
</gene>
<dbReference type="EMBL" id="QWDC01000001">
    <property type="protein sequence ID" value="RFZ94850.1"/>
    <property type="molecule type" value="Genomic_DNA"/>
</dbReference>